<gene>
    <name evidence="1" type="ORF">Csp_D30680</name>
</gene>
<dbReference type="AlphaFoldDB" id="C9YER2"/>
<protein>
    <recommendedName>
        <fullName evidence="2">DUF4390 domain-containing protein</fullName>
    </recommendedName>
</protein>
<organism evidence="1">
    <name type="scientific">Curvibacter symbiont subsp. Hydra magnipapillata</name>
    <dbReference type="NCBI Taxonomy" id="667019"/>
    <lineage>
        <taxon>Bacteria</taxon>
        <taxon>Pseudomonadati</taxon>
        <taxon>Pseudomonadota</taxon>
        <taxon>Betaproteobacteria</taxon>
        <taxon>Burkholderiales</taxon>
        <taxon>Comamonadaceae</taxon>
        <taxon>Curvibacter</taxon>
    </lineage>
</organism>
<evidence type="ECO:0008006" key="2">
    <source>
        <dbReference type="Google" id="ProtNLM"/>
    </source>
</evidence>
<name>C9YER2_CURXX</name>
<accession>C9YER2</accession>
<sequence>MVFVWAPLHAQASVELSQFEVERSSEELTLTAQLQFELSAPVEDALLKGVPVYFRVEAEVLRERWYWYDKSLASVSRHYKLAFQPLTRRWRLSVGTGSGTSAGQGLALSQTFDSLPMAIAAIKRIVKWRIAGPGELDPVGRYRLDFRFMLDVSQLPRPFQIGVLGQSDWDVSVVRSVTLGPETVK</sequence>
<dbReference type="Pfam" id="PF14334">
    <property type="entry name" value="DUF4390"/>
    <property type="match status" value="1"/>
</dbReference>
<proteinExistence type="predicted"/>
<reference evidence="1" key="1">
    <citation type="journal article" date="2010" name="Nature">
        <title>The Dynamic genome of Hydra.</title>
        <authorList>
            <person name="Chapman J.A."/>
            <person name="Kirkness E.F."/>
            <person name="Simakov O."/>
            <person name="Hampson S.E."/>
            <person name="Mitros T."/>
            <person name="Weinmaier T."/>
            <person name="Rattei T."/>
            <person name="Balasubramanian P.G."/>
            <person name="Borman J."/>
            <person name="Busam D."/>
            <person name="Disbennett K."/>
            <person name="Pfannkoch C."/>
            <person name="Sumin N."/>
            <person name="Sutton G."/>
            <person name="Viswanathan L."/>
            <person name="Walenz B."/>
            <person name="Goodstein D.M."/>
            <person name="Hellsten U."/>
            <person name="Kawashima T."/>
            <person name="Prochnik S.E."/>
            <person name="Putnam N.H."/>
            <person name="Shu S."/>
            <person name="Blumberg B."/>
            <person name="Dana C.E."/>
            <person name="Gee L."/>
            <person name="Kibler D.F."/>
            <person name="Law L."/>
            <person name="Lindgens D."/>
            <person name="Martinez D.E."/>
            <person name="Peng J."/>
            <person name="Wigge P.A."/>
            <person name="Bertulat B."/>
            <person name="Guder C."/>
            <person name="Nakamura Y."/>
            <person name="Ozbek S."/>
            <person name="Watanabe H."/>
            <person name="Khalturin K."/>
            <person name="Hemmrich G."/>
            <person name="Franke A."/>
            <person name="Augustin R."/>
            <person name="Fraune S."/>
            <person name="Hayakawa E."/>
            <person name="Hayakawa S."/>
            <person name="Hirose M."/>
            <person name="Hwang J."/>
            <person name="Ikeo K."/>
            <person name="Nishimiya-Fujisawa C."/>
            <person name="Ogura A."/>
            <person name="Takahashi T."/>
            <person name="Steinmetz P.R."/>
            <person name="Zhang X."/>
            <person name="Aufschnaiter R."/>
            <person name="Eder M.K."/>
            <person name="Gorny A.K."/>
            <person name="Salvenmoser W."/>
            <person name="Heimberg A.M."/>
            <person name="Wheeler B.M."/>
            <person name="Peterson K.J."/>
            <person name="Boettger A."/>
            <person name="Tischler P."/>
            <person name="Wolf A."/>
            <person name="Gojobori T."/>
            <person name="Remington K.A."/>
            <person name="Strausberg R.L."/>
            <person name="Venter J."/>
            <person name="Technau U."/>
            <person name="Hobmayer B."/>
            <person name="Bosch T.C."/>
            <person name="Holstein T.W."/>
            <person name="Fujisawa T."/>
            <person name="Bode H.R."/>
            <person name="David C.N."/>
            <person name="Rokhsar D.S."/>
            <person name="Steele R.E."/>
        </authorList>
    </citation>
    <scope>NUCLEOTIDE SEQUENCE</scope>
</reference>
<evidence type="ECO:0000313" key="1">
    <source>
        <dbReference type="EMBL" id="CBA32149.1"/>
    </source>
</evidence>
<dbReference type="EMBL" id="FN543107">
    <property type="protein sequence ID" value="CBA32149.1"/>
    <property type="molecule type" value="Genomic_DNA"/>
</dbReference>
<dbReference type="InterPro" id="IPR025500">
    <property type="entry name" value="DUF4390"/>
</dbReference>